<keyword evidence="1" id="KW-0862">Zinc</keyword>
<evidence type="ECO:0000256" key="1">
    <source>
        <dbReference type="PROSITE-ProRule" id="PRU00047"/>
    </source>
</evidence>
<dbReference type="EMBL" id="JAATIP010000140">
    <property type="protein sequence ID" value="KAF4367798.1"/>
    <property type="molecule type" value="Genomic_DNA"/>
</dbReference>
<dbReference type="SUPFAM" id="SSF56219">
    <property type="entry name" value="DNase I-like"/>
    <property type="match status" value="1"/>
</dbReference>
<evidence type="ECO:0000256" key="2">
    <source>
        <dbReference type="SAM" id="MobiDB-lite"/>
    </source>
</evidence>
<dbReference type="AlphaFoldDB" id="A0A7J6FB33"/>
<dbReference type="InterPro" id="IPR036691">
    <property type="entry name" value="Endo/exonu/phosph_ase_sf"/>
</dbReference>
<protein>
    <recommendedName>
        <fullName evidence="3">CCHC-type domain-containing protein</fullName>
    </recommendedName>
</protein>
<evidence type="ECO:0000313" key="5">
    <source>
        <dbReference type="Proteomes" id="UP000525078"/>
    </source>
</evidence>
<accession>A0A7J6FB33</accession>
<reference evidence="4 5" key="1">
    <citation type="journal article" date="2020" name="bioRxiv">
        <title>Sequence and annotation of 42 cannabis genomes reveals extensive copy number variation in cannabinoid synthesis and pathogen resistance genes.</title>
        <authorList>
            <person name="Mckernan K.J."/>
            <person name="Helbert Y."/>
            <person name="Kane L.T."/>
            <person name="Ebling H."/>
            <person name="Zhang L."/>
            <person name="Liu B."/>
            <person name="Eaton Z."/>
            <person name="Mclaughlin S."/>
            <person name="Kingan S."/>
            <person name="Baybayan P."/>
            <person name="Concepcion G."/>
            <person name="Jordan M."/>
            <person name="Riva A."/>
            <person name="Barbazuk W."/>
            <person name="Harkins T."/>
        </authorList>
    </citation>
    <scope>NUCLEOTIDE SEQUENCE [LARGE SCALE GENOMIC DNA]</scope>
    <source>
        <strain evidence="5">cv. Jamaican Lion 4</strain>
        <tissue evidence="4">Leaf</tissue>
    </source>
</reference>
<dbReference type="PANTHER" id="PTHR33710:SF71">
    <property type="entry name" value="ENDONUCLEASE_EXONUCLEASE_PHOSPHATASE DOMAIN-CONTAINING PROTEIN"/>
    <property type="match status" value="1"/>
</dbReference>
<dbReference type="InterPro" id="IPR001878">
    <property type="entry name" value="Znf_CCHC"/>
</dbReference>
<evidence type="ECO:0000259" key="3">
    <source>
        <dbReference type="PROSITE" id="PS50158"/>
    </source>
</evidence>
<dbReference type="GO" id="GO:0003676">
    <property type="term" value="F:nucleic acid binding"/>
    <property type="evidence" value="ECO:0007669"/>
    <property type="project" value="InterPro"/>
</dbReference>
<feature type="region of interest" description="Disordered" evidence="2">
    <location>
        <begin position="198"/>
        <end position="220"/>
    </location>
</feature>
<organism evidence="4 5">
    <name type="scientific">Cannabis sativa</name>
    <name type="common">Hemp</name>
    <name type="synonym">Marijuana</name>
    <dbReference type="NCBI Taxonomy" id="3483"/>
    <lineage>
        <taxon>Eukaryota</taxon>
        <taxon>Viridiplantae</taxon>
        <taxon>Streptophyta</taxon>
        <taxon>Embryophyta</taxon>
        <taxon>Tracheophyta</taxon>
        <taxon>Spermatophyta</taxon>
        <taxon>Magnoliopsida</taxon>
        <taxon>eudicotyledons</taxon>
        <taxon>Gunneridae</taxon>
        <taxon>Pentapetalae</taxon>
        <taxon>rosids</taxon>
        <taxon>fabids</taxon>
        <taxon>Rosales</taxon>
        <taxon>Cannabaceae</taxon>
        <taxon>Cannabis</taxon>
    </lineage>
</organism>
<dbReference type="Proteomes" id="UP000525078">
    <property type="component" value="Unassembled WGS sequence"/>
</dbReference>
<keyword evidence="1" id="KW-0479">Metal-binding</keyword>
<dbReference type="Gene3D" id="3.60.10.10">
    <property type="entry name" value="Endonuclease/exonuclease/phosphatase"/>
    <property type="match status" value="1"/>
</dbReference>
<sequence length="542" mass="60343">MLCFKCGVWGHEQQDCSLETVMIRGEDGHLVPKYGMWLKDEEAMPNCFLAFQQCRMQGAVEINVEEDGEAMVENIGDGGEAVKLSGGKPEVVPGMIPVVAKMVVHDVIVGGGRGGTSSDIRGTMIQENREAVDVNVMMGQRGVSKIVDNSVGLENYGPVELGPNKETLDKGSQAEHLFGGPTSIEFINLINNALDTNENEKKKKKKKNDEHDSKEEKARERRFLEKGKQIVGDENANGVDGDFGAGSGTAWVASSKSIGQRKKVSIKDKARHKSRLSAANNSNASVGDTMVMENQCEKLRQLGENGRFVFNVGIGMAAASTTKIGLSGGLLLMWREDLNVNVISSSPGHIVAQVAGKDFLPWTLTGFYGHPEASQRHFSWQLLRDICKETHGAWLCIGDFNEIVSLAEKSGGRVRRTSAMDEFKKVLDDCQLIDFCSVKTDFTWCNEHETDQVMERLDRGLCNMQWQQQFEGADVQLLDWWESDHRALVVDIPIRNGEDRSAHVKRVSRFHFEESWCEEEECRDIISEHWNEERAVASISNF</sequence>
<keyword evidence="1" id="KW-0863">Zinc-finger</keyword>
<proteinExistence type="predicted"/>
<evidence type="ECO:0000313" key="4">
    <source>
        <dbReference type="EMBL" id="KAF4367798.1"/>
    </source>
</evidence>
<comment type="caution">
    <text evidence="4">The sequence shown here is derived from an EMBL/GenBank/DDBJ whole genome shotgun (WGS) entry which is preliminary data.</text>
</comment>
<gene>
    <name evidence="4" type="ORF">F8388_016621</name>
</gene>
<dbReference type="GO" id="GO:0008270">
    <property type="term" value="F:zinc ion binding"/>
    <property type="evidence" value="ECO:0007669"/>
    <property type="project" value="UniProtKB-KW"/>
</dbReference>
<dbReference type="PANTHER" id="PTHR33710">
    <property type="entry name" value="BNAC02G09200D PROTEIN"/>
    <property type="match status" value="1"/>
</dbReference>
<dbReference type="PROSITE" id="PS50158">
    <property type="entry name" value="ZF_CCHC"/>
    <property type="match status" value="1"/>
</dbReference>
<feature type="compositionally biased region" description="Basic and acidic residues" evidence="2">
    <location>
        <begin position="207"/>
        <end position="220"/>
    </location>
</feature>
<name>A0A7J6FB33_CANSA</name>
<feature type="domain" description="CCHC-type" evidence="3">
    <location>
        <begin position="3"/>
        <end position="16"/>
    </location>
</feature>